<reference evidence="1 2" key="1">
    <citation type="submission" date="2021-06" db="EMBL/GenBank/DDBJ databases">
        <title>Caerostris darwini draft genome.</title>
        <authorList>
            <person name="Kono N."/>
            <person name="Arakawa K."/>
        </authorList>
    </citation>
    <scope>NUCLEOTIDE SEQUENCE [LARGE SCALE GENOMIC DNA]</scope>
</reference>
<comment type="caution">
    <text evidence="1">The sequence shown here is derived from an EMBL/GenBank/DDBJ whole genome shotgun (WGS) entry which is preliminary data.</text>
</comment>
<gene>
    <name evidence="1" type="ORF">CDAR_429261</name>
</gene>
<sequence>MSPAIFAHLDCPMINELGSISLLTAPQKNFSAVSKFNISFYYFFLSTGCVSNGVCSKVFVMPPGVVLPWLHSGPLGNQKSSKTYFIRSGFPTFV</sequence>
<proteinExistence type="predicted"/>
<accession>A0AAV4RQQ5</accession>
<evidence type="ECO:0000313" key="2">
    <source>
        <dbReference type="Proteomes" id="UP001054837"/>
    </source>
</evidence>
<dbReference type="Proteomes" id="UP001054837">
    <property type="component" value="Unassembled WGS sequence"/>
</dbReference>
<dbReference type="AlphaFoldDB" id="A0AAV4RQQ5"/>
<evidence type="ECO:0000313" key="1">
    <source>
        <dbReference type="EMBL" id="GIY23854.1"/>
    </source>
</evidence>
<dbReference type="EMBL" id="BPLQ01006596">
    <property type="protein sequence ID" value="GIY23854.1"/>
    <property type="molecule type" value="Genomic_DNA"/>
</dbReference>
<name>A0AAV4RQQ5_9ARAC</name>
<organism evidence="1 2">
    <name type="scientific">Caerostris darwini</name>
    <dbReference type="NCBI Taxonomy" id="1538125"/>
    <lineage>
        <taxon>Eukaryota</taxon>
        <taxon>Metazoa</taxon>
        <taxon>Ecdysozoa</taxon>
        <taxon>Arthropoda</taxon>
        <taxon>Chelicerata</taxon>
        <taxon>Arachnida</taxon>
        <taxon>Araneae</taxon>
        <taxon>Araneomorphae</taxon>
        <taxon>Entelegynae</taxon>
        <taxon>Araneoidea</taxon>
        <taxon>Araneidae</taxon>
        <taxon>Caerostris</taxon>
    </lineage>
</organism>
<keyword evidence="2" id="KW-1185">Reference proteome</keyword>
<protein>
    <submittedName>
        <fullName evidence="1">Uncharacterized protein</fullName>
    </submittedName>
</protein>